<feature type="compositionally biased region" description="Polar residues" evidence="8">
    <location>
        <begin position="834"/>
        <end position="848"/>
    </location>
</feature>
<feature type="region of interest" description="Disordered" evidence="8">
    <location>
        <begin position="1964"/>
        <end position="1991"/>
    </location>
</feature>
<keyword evidence="11" id="KW-1185">Reference proteome</keyword>
<evidence type="ECO:0000313" key="11">
    <source>
        <dbReference type="Proteomes" id="UP000504634"/>
    </source>
</evidence>
<organism evidence="11 12">
    <name type="scientific">Drosophila lebanonensis</name>
    <name type="common">Fruit fly</name>
    <name type="synonym">Scaptodrosophila lebanonensis</name>
    <dbReference type="NCBI Taxonomy" id="7225"/>
    <lineage>
        <taxon>Eukaryota</taxon>
        <taxon>Metazoa</taxon>
        <taxon>Ecdysozoa</taxon>
        <taxon>Arthropoda</taxon>
        <taxon>Hexapoda</taxon>
        <taxon>Insecta</taxon>
        <taxon>Pterygota</taxon>
        <taxon>Neoptera</taxon>
        <taxon>Endopterygota</taxon>
        <taxon>Diptera</taxon>
        <taxon>Brachycera</taxon>
        <taxon>Muscomorpha</taxon>
        <taxon>Ephydroidea</taxon>
        <taxon>Drosophilidae</taxon>
        <taxon>Scaptodrosophila</taxon>
    </lineage>
</organism>
<accession>A0A6J2T9Y9</accession>
<dbReference type="FunFam" id="2.60.40.60:FF:000415">
    <property type="entry name" value="cadherin-89D"/>
    <property type="match status" value="1"/>
</dbReference>
<dbReference type="Pfam" id="PF00028">
    <property type="entry name" value="Cadherin"/>
    <property type="match status" value="7"/>
</dbReference>
<dbReference type="FunFam" id="2.60.40.60:FF:000402">
    <property type="entry name" value="cadherin-89D"/>
    <property type="match status" value="1"/>
</dbReference>
<dbReference type="CDD" id="cd11304">
    <property type="entry name" value="Cadherin_repeat"/>
    <property type="match status" value="12"/>
</dbReference>
<name>A0A6J2T9Y9_DROLE</name>
<dbReference type="PROSITE" id="PS00232">
    <property type="entry name" value="CADHERIN_1"/>
    <property type="match status" value="7"/>
</dbReference>
<evidence type="ECO:0000256" key="4">
    <source>
        <dbReference type="ARBA" id="ARBA00022837"/>
    </source>
</evidence>
<dbReference type="GO" id="GO:0060429">
    <property type="term" value="P:epithelium development"/>
    <property type="evidence" value="ECO:0007669"/>
    <property type="project" value="UniProtKB-ARBA"/>
</dbReference>
<dbReference type="GO" id="GO:0007156">
    <property type="term" value="P:homophilic cell adhesion via plasma membrane adhesion molecules"/>
    <property type="evidence" value="ECO:0007669"/>
    <property type="project" value="InterPro"/>
</dbReference>
<sequence length="2268" mass="252877">MVGRQLNACGKVLQLHMKIAACPAAPLRAASQPRHATNVESFWLQLPLGAVNDCVTPTTSSSPSSPACAFHTLDGVAAESEGVRFIRLREDADVGKEILRLQAYPRSAVSLRAADASGDHKYFNLTEHNGTTLIVSLARSLERLVDRDVPRNLLKFRILCAGKNEKLEEGSYLSITVYIEDVNDNAPEFLNTPYVVDVDENTSTDSIIFEGVQAFDRDKPNTPNSEIHFSMSTVPEQLSDDGSPFFALKSPHRPLLILKRELDFDNGIRQFRLPIFAWDRGTPANQANTTITINVRDVDDLPPKFTEGVYRTKINEFYPMTGMPLRIPLYFAPPIMAFDQDSLNASLVYDIISGNERQLFRVNPNNGVMYLQKEIDLEEESLPGNTFVLQLEARQKDNPLKKALARIEVEVLDLNDNVPEFEADFYNISIVENLPSGFSVLQVNAVDRDQGENSEFLYNLVESKDAIGAFRIDSRTGWITVRDDRLLDREQRKSIQLTVEAIERNPSYLDDKHLKKPGPSLVHVEITLLDTNDNTPKFESGNLYEFKVPITAAVGYKIGQVAAHDPDEGPNGQLLYELQRPKGSGYIPFRLDNKNGSIFVGGPLRRGRIAVFVEASDQPTNPSERRFSLAVITIEVYATIDDQAIDFVGAPYEFWVGANTPLGTSVGQVRTTLIYDGEEEIMYDLLHTYSEGVPFAIEERSGIITIIRELSDFNRKVYNFEAVANYLFANSSQPLIVSRSSQPLTTAAGPELTDEGVLITNVTIHIVTKPEQKVPLRPVIEEINMNIINFHIEENIVGGIIGQLLYKNGLNVVNNELGSFRELTTGIGNLTLGSRFRNTGRSQRQQSSKAKRRLPRRLPRRLIGDTNLKLRYIIANQQEVVNKISITEDGTLLTLTGLDREQKDSYELTVIVEYNTGLISGAGIYQVNIKVDDVNDNAPKFNGLTYVGLINENCAVGTELSMNQAVHITDADEGANAEFRVLLQGDYSDQFSIEYFNGSTAVGNASHHKLLPSTGAFNIFNLTDQWNDEFKYQELHTSFMQSNFKLSSGPYFRITYTGKRGLDREKDQLYNLKIIAADNGGLSGYAHLTILVADVNDNAPIFERISVFKESKVEIREYTTDMEIYFVESSNGMTAPTAAATMMLAPPPYHIPGSPRLHTEGGAVQALHKTRAKSRRRVARSMLTKPPPLLKCPLFAIYEDTPVGTKLLQVTASDDDFGKNAQLHYELLNEHVERSVGMSHLPKIFGVKHFNMDKLTGELSVNHPLAANIEVWLNLSATDIDGLKDTTCLRLTVMDVNNHAPAFKKSWYSFDTAEGEYKDSVLGQVVAVDLDFGDNANITYTLSDRDVPFTVKPSSGVLKIKGQLDRELRSKYSFQVIATDNAPPLQRMSSAVDVEVNVLDINDNKPEFIGYDDQTKAAKYIADLPDRTLMIPVYKAYLDRSTKPGMFVKQVTAIDKDYVGNGNGLVLYSILHQELHAPVFQIDSRDGTITTVANIRGYNDYEHLNVSVIASDLGSPALSSTAVVLVNLQGQTVTEPTPPMKIEPAPNVTIFQHTYYEVQLPENNEAPTEVMRLNLTVGLNSENFRWSLWLEEGLDETDAHPPFEYDAKNMLLYALKPFDREHIARYQLRIRADRVSREARNYVRVAYPVVDERVDGLAPNECRILVHIVDENDNAPKFRGNGQPIIAVVPRSATFGYPVTRVVATDADEGLNAEIRYRLLNEPTRLFGIDELTGNIRLLSDVSMDERIYGFDVKATDRMGADDGRSGIVNVFVYIIDEAKQVRIVVAGKPVEVERRIEALMEALSSAIAKDVRVRLLEPHSGGLEAATNAYIYAVDPHTNSIMEMEQLQDSLAGLQLDALQLHQQQQQVGQPLDSSKSMPRIIELAEFGQLPRPTHATAPNFVGGLEFVTVVLLTLCSVGAIMAACCYLCLQKKRGLCAQRNIPASEAGLTYTIAGINSTCRQQRRQRQRHTQRCGKGGTRPTSAFMPESVCSSAQTQSTATATEKLEQQLHHHHQQQALATQQQHHQYLNEQQRQREYIDVPLPKSIAKAAAAASGSGGSRLDPDGGSTPFVLKYNACQPVSNLNNYETSLFSLHSAGQDSGVEFLSSRELYETSPDSFQHSSKRAVNSEMLCPRHAKAHMELRPQVGGTPGLLGATDSSDTYEDSLKTDEPLVALNCRSGACEHRQHGHHHQRHDYQNTKFEKRSSCVRHSFSGVKDDLMQNSPLISLRPRGHILRNSMNDLEERLHNLEQSFRRPLEFSKSNSLF</sequence>
<dbReference type="InterPro" id="IPR015919">
    <property type="entry name" value="Cadherin-like_sf"/>
</dbReference>
<proteinExistence type="predicted"/>
<dbReference type="GO" id="GO:0005509">
    <property type="term" value="F:calcium ion binding"/>
    <property type="evidence" value="ECO:0007669"/>
    <property type="project" value="UniProtKB-UniRule"/>
</dbReference>
<evidence type="ECO:0000256" key="2">
    <source>
        <dbReference type="ARBA" id="ARBA00022692"/>
    </source>
</evidence>
<dbReference type="GeneID" id="115622039"/>
<feature type="domain" description="Cadherin" evidence="10">
    <location>
        <begin position="1430"/>
        <end position="1538"/>
    </location>
</feature>
<gene>
    <name evidence="12" type="primary">LOC115622039</name>
</gene>
<feature type="domain" description="Cadherin" evidence="10">
    <location>
        <begin position="1304"/>
        <end position="1408"/>
    </location>
</feature>
<reference evidence="12" key="1">
    <citation type="submission" date="2025-08" db="UniProtKB">
        <authorList>
            <consortium name="RefSeq"/>
        </authorList>
    </citation>
    <scope>IDENTIFICATION</scope>
    <source>
        <strain evidence="12">11010-0011.00</strain>
        <tissue evidence="12">Whole body</tissue>
    </source>
</reference>
<feature type="region of interest" description="Disordered" evidence="8">
    <location>
        <begin position="834"/>
        <end position="854"/>
    </location>
</feature>
<dbReference type="SMART" id="SM00112">
    <property type="entry name" value="CA"/>
    <property type="match status" value="12"/>
</dbReference>
<dbReference type="CTD" id="42006"/>
<feature type="domain" description="Cadherin" evidence="10">
    <location>
        <begin position="1552"/>
        <end position="1678"/>
    </location>
</feature>
<evidence type="ECO:0000256" key="1">
    <source>
        <dbReference type="ARBA" id="ARBA00004370"/>
    </source>
</evidence>
<keyword evidence="5 9" id="KW-1133">Transmembrane helix</keyword>
<dbReference type="SUPFAM" id="SSF49313">
    <property type="entry name" value="Cadherin-like"/>
    <property type="match status" value="11"/>
</dbReference>
<feature type="domain" description="Cadherin" evidence="10">
    <location>
        <begin position="540"/>
        <end position="653"/>
    </location>
</feature>
<feature type="domain" description="Cadherin" evidence="10">
    <location>
        <begin position="1681"/>
        <end position="1792"/>
    </location>
</feature>
<evidence type="ECO:0000256" key="7">
    <source>
        <dbReference type="PROSITE-ProRule" id="PRU00043"/>
    </source>
</evidence>
<dbReference type="Gene3D" id="2.60.40.60">
    <property type="entry name" value="Cadherins"/>
    <property type="match status" value="13"/>
</dbReference>
<feature type="domain" description="Cadherin" evidence="10">
    <location>
        <begin position="190"/>
        <end position="305"/>
    </location>
</feature>
<evidence type="ECO:0000259" key="10">
    <source>
        <dbReference type="PROSITE" id="PS50268"/>
    </source>
</evidence>
<feature type="domain" description="Cadherin" evidence="10">
    <location>
        <begin position="422"/>
        <end position="538"/>
    </location>
</feature>
<evidence type="ECO:0000256" key="5">
    <source>
        <dbReference type="ARBA" id="ARBA00022989"/>
    </source>
</evidence>
<dbReference type="FunFam" id="2.60.40.60:FF:000814">
    <property type="entry name" value="Cadherin-89D"/>
    <property type="match status" value="1"/>
</dbReference>
<feature type="domain" description="Cadherin" evidence="10">
    <location>
        <begin position="1197"/>
        <end position="1303"/>
    </location>
</feature>
<feature type="domain" description="Cadherin" evidence="10">
    <location>
        <begin position="865"/>
        <end position="941"/>
    </location>
</feature>
<dbReference type="OrthoDB" id="6252479at2759"/>
<keyword evidence="2 9" id="KW-0812">Transmembrane</keyword>
<dbReference type="FunFam" id="2.60.40.60:FF:000466">
    <property type="entry name" value="cadherin-89D"/>
    <property type="match status" value="1"/>
</dbReference>
<feature type="domain" description="Cadherin" evidence="10">
    <location>
        <begin position="91"/>
        <end position="189"/>
    </location>
</feature>
<keyword evidence="4 7" id="KW-0106">Calcium</keyword>
<evidence type="ECO:0000256" key="3">
    <source>
        <dbReference type="ARBA" id="ARBA00022737"/>
    </source>
</evidence>
<feature type="transmembrane region" description="Helical" evidence="9">
    <location>
        <begin position="1908"/>
        <end position="1931"/>
    </location>
</feature>
<evidence type="ECO:0000256" key="6">
    <source>
        <dbReference type="ARBA" id="ARBA00023136"/>
    </source>
</evidence>
<dbReference type="FunFam" id="2.60.40.60:FF:000452">
    <property type="entry name" value="Cadherin-89D"/>
    <property type="match status" value="1"/>
</dbReference>
<feature type="compositionally biased region" description="Basic residues" evidence="8">
    <location>
        <begin position="1964"/>
        <end position="1974"/>
    </location>
</feature>
<feature type="domain" description="Cadherin" evidence="10">
    <location>
        <begin position="942"/>
        <end position="1102"/>
    </location>
</feature>
<keyword evidence="3" id="KW-0677">Repeat</keyword>
<dbReference type="RefSeq" id="XP_030371767.1">
    <property type="nucleotide sequence ID" value="XM_030515907.1"/>
</dbReference>
<dbReference type="PRINTS" id="PR00205">
    <property type="entry name" value="CADHERIN"/>
</dbReference>
<dbReference type="FunFam" id="2.60.40.60:FF:000266">
    <property type="entry name" value="Cadherin 23"/>
    <property type="match status" value="1"/>
</dbReference>
<dbReference type="PANTHER" id="PTHR24026">
    <property type="entry name" value="FAT ATYPICAL CADHERIN-RELATED"/>
    <property type="match status" value="1"/>
</dbReference>
<dbReference type="InterPro" id="IPR020894">
    <property type="entry name" value="Cadherin_CS"/>
</dbReference>
<dbReference type="GO" id="GO:0005886">
    <property type="term" value="C:plasma membrane"/>
    <property type="evidence" value="ECO:0007669"/>
    <property type="project" value="InterPro"/>
</dbReference>
<dbReference type="PROSITE" id="PS50268">
    <property type="entry name" value="CADHERIN_2"/>
    <property type="match status" value="12"/>
</dbReference>
<comment type="subcellular location">
    <subcellularLocation>
        <location evidence="1">Membrane</location>
    </subcellularLocation>
</comment>
<evidence type="ECO:0000256" key="9">
    <source>
        <dbReference type="SAM" id="Phobius"/>
    </source>
</evidence>
<dbReference type="InterPro" id="IPR002126">
    <property type="entry name" value="Cadherin-like_dom"/>
</dbReference>
<evidence type="ECO:0000313" key="12">
    <source>
        <dbReference type="RefSeq" id="XP_030371767.1"/>
    </source>
</evidence>
<evidence type="ECO:0000256" key="8">
    <source>
        <dbReference type="SAM" id="MobiDB-lite"/>
    </source>
</evidence>
<feature type="domain" description="Cadherin" evidence="10">
    <location>
        <begin position="335"/>
        <end position="421"/>
    </location>
</feature>
<dbReference type="PANTHER" id="PTHR24026:SF129">
    <property type="entry name" value="CADHERIN-89D"/>
    <property type="match status" value="1"/>
</dbReference>
<dbReference type="Proteomes" id="UP000504634">
    <property type="component" value="Unplaced"/>
</dbReference>
<dbReference type="GO" id="GO:0009653">
    <property type="term" value="P:anatomical structure morphogenesis"/>
    <property type="evidence" value="ECO:0007669"/>
    <property type="project" value="UniProtKB-ARBA"/>
</dbReference>
<protein>
    <submittedName>
        <fullName evidence="12">Cadherin-89D</fullName>
    </submittedName>
</protein>
<dbReference type="FunFam" id="2.60.40.60:FF:000020">
    <property type="entry name" value="Dachsous cadherin-related 1b"/>
    <property type="match status" value="1"/>
</dbReference>
<feature type="region of interest" description="Disordered" evidence="8">
    <location>
        <begin position="2146"/>
        <end position="2166"/>
    </location>
</feature>
<keyword evidence="6 9" id="KW-0472">Membrane</keyword>